<name>A0A1V4IS53_9CLOT</name>
<keyword evidence="6" id="KW-0804">Transcription</keyword>
<dbReference type="GO" id="GO:0000976">
    <property type="term" value="F:transcription cis-regulatory region binding"/>
    <property type="evidence" value="ECO:0007669"/>
    <property type="project" value="TreeGrafter"/>
</dbReference>
<dbReference type="InterPro" id="IPR039420">
    <property type="entry name" value="WalR-like"/>
</dbReference>
<dbReference type="STRING" id="1450648.CLORY_16360"/>
<dbReference type="InterPro" id="IPR001789">
    <property type="entry name" value="Sig_transdc_resp-reg_receiver"/>
</dbReference>
<reference evidence="12 13" key="1">
    <citation type="submission" date="2017-03" db="EMBL/GenBank/DDBJ databases">
        <title>Genome sequence of Clostridium oryzae DSM 28571.</title>
        <authorList>
            <person name="Poehlein A."/>
            <person name="Daniel R."/>
        </authorList>
    </citation>
    <scope>NUCLEOTIDE SEQUENCE [LARGE SCALE GENOMIC DNA]</scope>
    <source>
        <strain evidence="12 13">DSM 28571</strain>
    </source>
</reference>
<feature type="domain" description="OmpR/PhoB-type" evidence="11">
    <location>
        <begin position="130"/>
        <end position="227"/>
    </location>
</feature>
<keyword evidence="2 8" id="KW-0597">Phosphoprotein</keyword>
<dbReference type="Pfam" id="PF00072">
    <property type="entry name" value="Response_reg"/>
    <property type="match status" value="1"/>
</dbReference>
<comment type="caution">
    <text evidence="12">The sequence shown here is derived from an EMBL/GenBank/DDBJ whole genome shotgun (WGS) entry which is preliminary data.</text>
</comment>
<dbReference type="PROSITE" id="PS50110">
    <property type="entry name" value="RESPONSE_REGULATORY"/>
    <property type="match status" value="1"/>
</dbReference>
<gene>
    <name evidence="12" type="primary">yycF_1</name>
    <name evidence="12" type="ORF">CLORY_16360</name>
</gene>
<dbReference type="SUPFAM" id="SSF52172">
    <property type="entry name" value="CheY-like"/>
    <property type="match status" value="1"/>
</dbReference>
<dbReference type="Gene3D" id="6.10.250.690">
    <property type="match status" value="1"/>
</dbReference>
<evidence type="ECO:0000256" key="8">
    <source>
        <dbReference type="PROSITE-ProRule" id="PRU00169"/>
    </source>
</evidence>
<keyword evidence="4" id="KW-0805">Transcription regulation</keyword>
<dbReference type="Gene3D" id="3.40.50.2300">
    <property type="match status" value="1"/>
</dbReference>
<dbReference type="InterPro" id="IPR011006">
    <property type="entry name" value="CheY-like_superfamily"/>
</dbReference>
<evidence type="ECO:0000313" key="12">
    <source>
        <dbReference type="EMBL" id="OPJ62756.1"/>
    </source>
</evidence>
<dbReference type="Proteomes" id="UP000190080">
    <property type="component" value="Unassembled WGS sequence"/>
</dbReference>
<feature type="modified residue" description="4-aspartylphosphate" evidence="8">
    <location>
        <position position="58"/>
    </location>
</feature>
<dbReference type="SMART" id="SM00862">
    <property type="entry name" value="Trans_reg_C"/>
    <property type="match status" value="1"/>
</dbReference>
<evidence type="ECO:0000256" key="7">
    <source>
        <dbReference type="ARBA" id="ARBA00024867"/>
    </source>
</evidence>
<keyword evidence="3" id="KW-0902">Two-component regulatory system</keyword>
<evidence type="ECO:0000256" key="1">
    <source>
        <dbReference type="ARBA" id="ARBA00018672"/>
    </source>
</evidence>
<comment type="function">
    <text evidence="7">May play the central regulatory role in sporulation. It may be an element of the effector pathway responsible for the activation of sporulation genes in response to nutritional stress. Spo0A may act in concert with spo0H (a sigma factor) to control the expression of some genes that are critical to the sporulation process.</text>
</comment>
<dbReference type="CDD" id="cd00383">
    <property type="entry name" value="trans_reg_C"/>
    <property type="match status" value="1"/>
</dbReference>
<dbReference type="Pfam" id="PF00486">
    <property type="entry name" value="Trans_reg_C"/>
    <property type="match status" value="1"/>
</dbReference>
<evidence type="ECO:0000259" key="10">
    <source>
        <dbReference type="PROSITE" id="PS50110"/>
    </source>
</evidence>
<evidence type="ECO:0000256" key="6">
    <source>
        <dbReference type="ARBA" id="ARBA00023163"/>
    </source>
</evidence>
<dbReference type="FunFam" id="3.40.50.2300:FF:000001">
    <property type="entry name" value="DNA-binding response regulator PhoB"/>
    <property type="match status" value="1"/>
</dbReference>
<dbReference type="PROSITE" id="PS51755">
    <property type="entry name" value="OMPR_PHOB"/>
    <property type="match status" value="1"/>
</dbReference>
<keyword evidence="13" id="KW-1185">Reference proteome</keyword>
<evidence type="ECO:0000256" key="3">
    <source>
        <dbReference type="ARBA" id="ARBA00023012"/>
    </source>
</evidence>
<dbReference type="GO" id="GO:0006355">
    <property type="term" value="P:regulation of DNA-templated transcription"/>
    <property type="evidence" value="ECO:0007669"/>
    <property type="project" value="InterPro"/>
</dbReference>
<dbReference type="Gene3D" id="1.10.10.10">
    <property type="entry name" value="Winged helix-like DNA-binding domain superfamily/Winged helix DNA-binding domain"/>
    <property type="match status" value="1"/>
</dbReference>
<evidence type="ECO:0000256" key="5">
    <source>
        <dbReference type="ARBA" id="ARBA00023125"/>
    </source>
</evidence>
<evidence type="ECO:0000313" key="13">
    <source>
        <dbReference type="Proteomes" id="UP000190080"/>
    </source>
</evidence>
<organism evidence="12 13">
    <name type="scientific">Clostridium oryzae</name>
    <dbReference type="NCBI Taxonomy" id="1450648"/>
    <lineage>
        <taxon>Bacteria</taxon>
        <taxon>Bacillati</taxon>
        <taxon>Bacillota</taxon>
        <taxon>Clostridia</taxon>
        <taxon>Eubacteriales</taxon>
        <taxon>Clostridiaceae</taxon>
        <taxon>Clostridium</taxon>
    </lineage>
</organism>
<dbReference type="OrthoDB" id="9790442at2"/>
<proteinExistence type="predicted"/>
<evidence type="ECO:0000256" key="2">
    <source>
        <dbReference type="ARBA" id="ARBA00022553"/>
    </source>
</evidence>
<keyword evidence="5 9" id="KW-0238">DNA-binding</keyword>
<evidence type="ECO:0000256" key="9">
    <source>
        <dbReference type="PROSITE-ProRule" id="PRU01091"/>
    </source>
</evidence>
<dbReference type="CDD" id="cd17574">
    <property type="entry name" value="REC_OmpR"/>
    <property type="match status" value="1"/>
</dbReference>
<dbReference type="PANTHER" id="PTHR48111:SF1">
    <property type="entry name" value="TWO-COMPONENT RESPONSE REGULATOR ORR33"/>
    <property type="match status" value="1"/>
</dbReference>
<dbReference type="PANTHER" id="PTHR48111">
    <property type="entry name" value="REGULATOR OF RPOS"/>
    <property type="match status" value="1"/>
</dbReference>
<dbReference type="InterPro" id="IPR001867">
    <property type="entry name" value="OmpR/PhoB-type_DNA-bd"/>
</dbReference>
<sequence length="227" mass="25770">MAIACNDINILVVDDEQSILDFIQMGLEAEGFKVYTALDGISAVELATEINPPIVILDIMLPDMNGFEVCREIKRYVNTSIIMLTAKDEIDDKVLGLNTGADDYMVKPFSFKELLARINARLRSSYSLRYNVQYIGIFKIDDSTHEISMDEKLLALSPTEYNLLRYLLINNGIVLSKQSILDNVWEDDFEGDENIVEVYIRYLRDKIGDKSHSIIKTIRGAGYKVVL</sequence>
<protein>
    <recommendedName>
        <fullName evidence="1">Stage 0 sporulation protein A homolog</fullName>
    </recommendedName>
</protein>
<dbReference type="RefSeq" id="WP_079423144.1">
    <property type="nucleotide sequence ID" value="NZ_MZGV01000013.1"/>
</dbReference>
<dbReference type="EMBL" id="MZGV01000013">
    <property type="protein sequence ID" value="OPJ62756.1"/>
    <property type="molecule type" value="Genomic_DNA"/>
</dbReference>
<accession>A0A1V4IS53</accession>
<dbReference type="SMART" id="SM00448">
    <property type="entry name" value="REC"/>
    <property type="match status" value="1"/>
</dbReference>
<feature type="domain" description="Response regulatory" evidence="10">
    <location>
        <begin position="9"/>
        <end position="122"/>
    </location>
</feature>
<dbReference type="GO" id="GO:0000156">
    <property type="term" value="F:phosphorelay response regulator activity"/>
    <property type="evidence" value="ECO:0007669"/>
    <property type="project" value="TreeGrafter"/>
</dbReference>
<dbReference type="GO" id="GO:0032993">
    <property type="term" value="C:protein-DNA complex"/>
    <property type="evidence" value="ECO:0007669"/>
    <property type="project" value="TreeGrafter"/>
</dbReference>
<evidence type="ECO:0000259" key="11">
    <source>
        <dbReference type="PROSITE" id="PS51755"/>
    </source>
</evidence>
<dbReference type="GO" id="GO:0005829">
    <property type="term" value="C:cytosol"/>
    <property type="evidence" value="ECO:0007669"/>
    <property type="project" value="TreeGrafter"/>
</dbReference>
<dbReference type="AlphaFoldDB" id="A0A1V4IS53"/>
<evidence type="ECO:0000256" key="4">
    <source>
        <dbReference type="ARBA" id="ARBA00023015"/>
    </source>
</evidence>
<feature type="DNA-binding region" description="OmpR/PhoB-type" evidence="9">
    <location>
        <begin position="130"/>
        <end position="227"/>
    </location>
</feature>
<dbReference type="InterPro" id="IPR036388">
    <property type="entry name" value="WH-like_DNA-bd_sf"/>
</dbReference>